<evidence type="ECO:0000256" key="7">
    <source>
        <dbReference type="ARBA" id="ARBA00022777"/>
    </source>
</evidence>
<keyword evidence="5" id="KW-0808">Transferase</keyword>
<keyword evidence="10 11" id="KW-0472">Membrane</keyword>
<accession>A0A0B8P2R6</accession>
<dbReference type="SUPFAM" id="SSF55874">
    <property type="entry name" value="ATPase domain of HSP90 chaperone/DNA topoisomerase II/histidine kinase"/>
    <property type="match status" value="1"/>
</dbReference>
<evidence type="ECO:0000256" key="3">
    <source>
        <dbReference type="ARBA" id="ARBA00012438"/>
    </source>
</evidence>
<name>A0A0B8P2R6_9VIBR</name>
<dbReference type="InterPro" id="IPR005467">
    <property type="entry name" value="His_kinase_dom"/>
</dbReference>
<reference evidence="14 15" key="1">
    <citation type="submission" date="2015-01" db="EMBL/GenBank/DDBJ databases">
        <title>Vibrio sp. C1 JCM 19231 whole genome shotgun sequence.</title>
        <authorList>
            <person name="Sawabe T."/>
            <person name="Meirelles P."/>
            <person name="Feng G."/>
            <person name="Sayaka M."/>
            <person name="Hattori M."/>
            <person name="Ohkuma M."/>
        </authorList>
    </citation>
    <scope>NUCLEOTIDE SEQUENCE [LARGE SCALE GENOMIC DNA]</scope>
    <source>
        <strain evidence="15">JCM 19231</strain>
    </source>
</reference>
<dbReference type="InterPro" id="IPR003661">
    <property type="entry name" value="HisK_dim/P_dom"/>
</dbReference>
<evidence type="ECO:0000259" key="12">
    <source>
        <dbReference type="PROSITE" id="PS50109"/>
    </source>
</evidence>
<dbReference type="PROSITE" id="PS50885">
    <property type="entry name" value="HAMP"/>
    <property type="match status" value="1"/>
</dbReference>
<gene>
    <name evidence="14" type="ORF">JCM19231_4759</name>
</gene>
<protein>
    <recommendedName>
        <fullName evidence="3">histidine kinase</fullName>
        <ecNumber evidence="3">2.7.13.3</ecNumber>
    </recommendedName>
</protein>
<dbReference type="InterPro" id="IPR050428">
    <property type="entry name" value="TCS_sensor_his_kinase"/>
</dbReference>
<evidence type="ECO:0000256" key="6">
    <source>
        <dbReference type="ARBA" id="ARBA00022692"/>
    </source>
</evidence>
<dbReference type="Pfam" id="PF02518">
    <property type="entry name" value="HATPase_c"/>
    <property type="match status" value="1"/>
</dbReference>
<dbReference type="Gene3D" id="1.10.287.130">
    <property type="match status" value="1"/>
</dbReference>
<dbReference type="SUPFAM" id="SSF47384">
    <property type="entry name" value="Homodimeric domain of signal transducing histidine kinase"/>
    <property type="match status" value="1"/>
</dbReference>
<comment type="caution">
    <text evidence="14">The sequence shown here is derived from an EMBL/GenBank/DDBJ whole genome shotgun (WGS) entry which is preliminary data.</text>
</comment>
<keyword evidence="7" id="KW-0418">Kinase</keyword>
<evidence type="ECO:0000256" key="1">
    <source>
        <dbReference type="ARBA" id="ARBA00000085"/>
    </source>
</evidence>
<dbReference type="CDD" id="cd00082">
    <property type="entry name" value="HisKA"/>
    <property type="match status" value="1"/>
</dbReference>
<dbReference type="PRINTS" id="PR00344">
    <property type="entry name" value="BCTRLSENSOR"/>
</dbReference>
<comment type="subcellular location">
    <subcellularLocation>
        <location evidence="2">Membrane</location>
    </subcellularLocation>
</comment>
<keyword evidence="4" id="KW-0597">Phosphoprotein</keyword>
<evidence type="ECO:0000313" key="14">
    <source>
        <dbReference type="EMBL" id="GAM57598.1"/>
    </source>
</evidence>
<evidence type="ECO:0000259" key="13">
    <source>
        <dbReference type="PROSITE" id="PS50885"/>
    </source>
</evidence>
<keyword evidence="6 11" id="KW-0812">Transmembrane</keyword>
<dbReference type="PANTHER" id="PTHR45436:SF8">
    <property type="entry name" value="HISTIDINE KINASE"/>
    <property type="match status" value="1"/>
</dbReference>
<dbReference type="GO" id="GO:0005886">
    <property type="term" value="C:plasma membrane"/>
    <property type="evidence" value="ECO:0007669"/>
    <property type="project" value="TreeGrafter"/>
</dbReference>
<evidence type="ECO:0000256" key="9">
    <source>
        <dbReference type="ARBA" id="ARBA00023012"/>
    </source>
</evidence>
<comment type="catalytic activity">
    <reaction evidence="1">
        <text>ATP + protein L-histidine = ADP + protein N-phospho-L-histidine.</text>
        <dbReference type="EC" id="2.7.13.3"/>
    </reaction>
</comment>
<dbReference type="SMART" id="SM00388">
    <property type="entry name" value="HisKA"/>
    <property type="match status" value="1"/>
</dbReference>
<feature type="domain" description="Histidine kinase" evidence="12">
    <location>
        <begin position="246"/>
        <end position="447"/>
    </location>
</feature>
<dbReference type="InterPro" id="IPR036097">
    <property type="entry name" value="HisK_dim/P_sf"/>
</dbReference>
<dbReference type="InterPro" id="IPR003594">
    <property type="entry name" value="HATPase_dom"/>
</dbReference>
<dbReference type="EMBL" id="BBRZ01000059">
    <property type="protein sequence ID" value="GAM57598.1"/>
    <property type="molecule type" value="Genomic_DNA"/>
</dbReference>
<evidence type="ECO:0000256" key="11">
    <source>
        <dbReference type="SAM" id="Phobius"/>
    </source>
</evidence>
<proteinExistence type="predicted"/>
<evidence type="ECO:0000313" key="15">
    <source>
        <dbReference type="Proteomes" id="UP000031671"/>
    </source>
</evidence>
<evidence type="ECO:0000256" key="5">
    <source>
        <dbReference type="ARBA" id="ARBA00022679"/>
    </source>
</evidence>
<dbReference type="Proteomes" id="UP000031671">
    <property type="component" value="Unassembled WGS sequence"/>
</dbReference>
<dbReference type="InterPro" id="IPR003660">
    <property type="entry name" value="HAMP_dom"/>
</dbReference>
<dbReference type="InterPro" id="IPR036890">
    <property type="entry name" value="HATPase_C_sf"/>
</dbReference>
<dbReference type="SMART" id="SM00387">
    <property type="entry name" value="HATPase_c"/>
    <property type="match status" value="1"/>
</dbReference>
<dbReference type="EC" id="2.7.13.3" evidence="3"/>
<dbReference type="Pfam" id="PF00512">
    <property type="entry name" value="HisKA"/>
    <property type="match status" value="1"/>
</dbReference>
<evidence type="ECO:0000256" key="2">
    <source>
        <dbReference type="ARBA" id="ARBA00004370"/>
    </source>
</evidence>
<evidence type="ECO:0000256" key="4">
    <source>
        <dbReference type="ARBA" id="ARBA00022553"/>
    </source>
</evidence>
<dbReference type="GO" id="GO:0000155">
    <property type="term" value="F:phosphorelay sensor kinase activity"/>
    <property type="evidence" value="ECO:0007669"/>
    <property type="project" value="InterPro"/>
</dbReference>
<dbReference type="Gene3D" id="3.30.565.10">
    <property type="entry name" value="Histidine kinase-like ATPase, C-terminal domain"/>
    <property type="match status" value="1"/>
</dbReference>
<dbReference type="AlphaFoldDB" id="A0A0B8P2R6"/>
<keyword evidence="9" id="KW-0902">Two-component regulatory system</keyword>
<feature type="transmembrane region" description="Helical" evidence="11">
    <location>
        <begin position="20"/>
        <end position="42"/>
    </location>
</feature>
<dbReference type="Gene3D" id="6.10.340.10">
    <property type="match status" value="1"/>
</dbReference>
<dbReference type="PANTHER" id="PTHR45436">
    <property type="entry name" value="SENSOR HISTIDINE KINASE YKOH"/>
    <property type="match status" value="1"/>
</dbReference>
<keyword evidence="8 11" id="KW-1133">Transmembrane helix</keyword>
<evidence type="ECO:0000256" key="8">
    <source>
        <dbReference type="ARBA" id="ARBA00022989"/>
    </source>
</evidence>
<dbReference type="InterPro" id="IPR004358">
    <property type="entry name" value="Sig_transdc_His_kin-like_C"/>
</dbReference>
<reference evidence="14 15" key="2">
    <citation type="submission" date="2015-01" db="EMBL/GenBank/DDBJ databases">
        <authorList>
            <consortium name="NBRP consortium"/>
            <person name="Sawabe T."/>
            <person name="Meirelles P."/>
            <person name="Feng G."/>
            <person name="Sayaka M."/>
            <person name="Hattori M."/>
            <person name="Ohkuma M."/>
        </authorList>
    </citation>
    <scope>NUCLEOTIDE SEQUENCE [LARGE SCALE GENOMIC DNA]</scope>
    <source>
        <strain evidence="15">JCM 19231</strain>
    </source>
</reference>
<dbReference type="RefSeq" id="WP_261835264.1">
    <property type="nucleotide sequence ID" value="NZ_AP024881.1"/>
</dbReference>
<evidence type="ECO:0000256" key="10">
    <source>
        <dbReference type="ARBA" id="ARBA00023136"/>
    </source>
</evidence>
<feature type="transmembrane region" description="Helical" evidence="11">
    <location>
        <begin position="161"/>
        <end position="183"/>
    </location>
</feature>
<dbReference type="PROSITE" id="PS50109">
    <property type="entry name" value="HIS_KIN"/>
    <property type="match status" value="1"/>
</dbReference>
<feature type="domain" description="HAMP" evidence="13">
    <location>
        <begin position="185"/>
        <end position="238"/>
    </location>
</feature>
<keyword evidence="15" id="KW-1185">Reference proteome</keyword>
<organism evidence="14 15">
    <name type="scientific">Vibrio ishigakensis</name>
    <dbReference type="NCBI Taxonomy" id="1481914"/>
    <lineage>
        <taxon>Bacteria</taxon>
        <taxon>Pseudomonadati</taxon>
        <taxon>Pseudomonadota</taxon>
        <taxon>Gammaproteobacteria</taxon>
        <taxon>Vibrionales</taxon>
        <taxon>Vibrionaceae</taxon>
        <taxon>Vibrio</taxon>
    </lineage>
</organism>
<sequence>MNQIGNKLIRLWRRHSLWRLSLSVTLMLWLAVALALFSIYYLSIQPMVNSKQQLLIQHVQQLQQALETTPEDEIDLEFLTEDDAFAQQGVFTVIRRLSDNEYFGALNSIPSSIGHCPELSPFPVAGRGGIRLLEGCQHHGDNYQVLVATDNEYLWEIQENFAQAAIAVLICSFFIALIPSFLIRQRMKRHLSSIHLVVSQIEKGRFDGRIPLGGNDDEWDRISGFINSMLDEIESSVNQIQGVTDAIAHDLRTPLTRIRNRLSLLDTPSTEDSEQIQREFEDLINTFNAMLELSKLETQSSAQFTQVDLATIAEDAAELAEAQFEEKGQTLEVDIEPSEVTGERSLLFRVIYNLLDNAHKYCPENSTIKLHVANNKLVIEDDGPGIDPSLHTKVFQRLYRADTSRNSKGHGLGLSLVAVVTKLHDADIKLSYSDPAEKKGLKIEITF</sequence>